<feature type="non-terminal residue" evidence="2">
    <location>
        <position position="1"/>
    </location>
</feature>
<proteinExistence type="predicted"/>
<name>A0A7J7PBR7_9MAGN</name>
<evidence type="ECO:0000313" key="3">
    <source>
        <dbReference type="Proteomes" id="UP000541444"/>
    </source>
</evidence>
<sequence>FPTLHLSQLAQLLVSHNVLSISFSLSLSFEAFKNISHISFSLTPLRCNFSKERKKKKAKEPQKLQAPRLKFNPQKPLF</sequence>
<evidence type="ECO:0000256" key="1">
    <source>
        <dbReference type="SAM" id="MobiDB-lite"/>
    </source>
</evidence>
<feature type="region of interest" description="Disordered" evidence="1">
    <location>
        <begin position="52"/>
        <end position="78"/>
    </location>
</feature>
<protein>
    <submittedName>
        <fullName evidence="2">Uncharacterized protein</fullName>
    </submittedName>
</protein>
<evidence type="ECO:0000313" key="2">
    <source>
        <dbReference type="EMBL" id="KAF6176895.1"/>
    </source>
</evidence>
<gene>
    <name evidence="2" type="ORF">GIB67_030578</name>
</gene>
<organism evidence="2 3">
    <name type="scientific">Kingdonia uniflora</name>
    <dbReference type="NCBI Taxonomy" id="39325"/>
    <lineage>
        <taxon>Eukaryota</taxon>
        <taxon>Viridiplantae</taxon>
        <taxon>Streptophyta</taxon>
        <taxon>Embryophyta</taxon>
        <taxon>Tracheophyta</taxon>
        <taxon>Spermatophyta</taxon>
        <taxon>Magnoliopsida</taxon>
        <taxon>Ranunculales</taxon>
        <taxon>Circaeasteraceae</taxon>
        <taxon>Kingdonia</taxon>
    </lineage>
</organism>
<dbReference type="Proteomes" id="UP000541444">
    <property type="component" value="Unassembled WGS sequence"/>
</dbReference>
<accession>A0A7J7PBR7</accession>
<dbReference type="EMBL" id="JACGCM010000018">
    <property type="protein sequence ID" value="KAF6176895.1"/>
    <property type="molecule type" value="Genomic_DNA"/>
</dbReference>
<keyword evidence="3" id="KW-1185">Reference proteome</keyword>
<dbReference type="AlphaFoldDB" id="A0A7J7PBR7"/>
<comment type="caution">
    <text evidence="2">The sequence shown here is derived from an EMBL/GenBank/DDBJ whole genome shotgun (WGS) entry which is preliminary data.</text>
</comment>
<reference evidence="2 3" key="1">
    <citation type="journal article" date="2020" name="IScience">
        <title>Genome Sequencing of the Endangered Kingdonia uniflora (Circaeasteraceae, Ranunculales) Reveals Potential Mechanisms of Evolutionary Specialization.</title>
        <authorList>
            <person name="Sun Y."/>
            <person name="Deng T."/>
            <person name="Zhang A."/>
            <person name="Moore M.J."/>
            <person name="Landis J.B."/>
            <person name="Lin N."/>
            <person name="Zhang H."/>
            <person name="Zhang X."/>
            <person name="Huang J."/>
            <person name="Zhang X."/>
            <person name="Sun H."/>
            <person name="Wang H."/>
        </authorList>
    </citation>
    <scope>NUCLEOTIDE SEQUENCE [LARGE SCALE GENOMIC DNA]</scope>
    <source>
        <strain evidence="2">TB1705</strain>
        <tissue evidence="2">Leaf</tissue>
    </source>
</reference>